<feature type="domain" description="C-type lectin" evidence="3">
    <location>
        <begin position="1320"/>
        <end position="1482"/>
    </location>
</feature>
<feature type="compositionally biased region" description="Polar residues" evidence="2">
    <location>
        <begin position="504"/>
        <end position="524"/>
    </location>
</feature>
<reference evidence="4 5" key="1">
    <citation type="submission" date="2020-02" db="EMBL/GenBank/DDBJ databases">
        <authorList>
            <person name="Ferguson B K."/>
        </authorList>
    </citation>
    <scope>NUCLEOTIDE SEQUENCE [LARGE SCALE GENOMIC DNA]</scope>
</reference>
<evidence type="ECO:0000313" key="4">
    <source>
        <dbReference type="EMBL" id="CAB0036872.1"/>
    </source>
</evidence>
<dbReference type="PROSITE" id="PS00615">
    <property type="entry name" value="C_TYPE_LECTIN_1"/>
    <property type="match status" value="1"/>
</dbReference>
<keyword evidence="1" id="KW-1015">Disulfide bond</keyword>
<dbReference type="SUPFAM" id="SSF50978">
    <property type="entry name" value="WD40 repeat-like"/>
    <property type="match status" value="1"/>
</dbReference>
<dbReference type="PANTHER" id="PTHR21407">
    <property type="entry name" value="RE43931P-RELATED"/>
    <property type="match status" value="1"/>
</dbReference>
<dbReference type="InterPro" id="IPR016187">
    <property type="entry name" value="CTDL_fold"/>
</dbReference>
<proteinExistence type="predicted"/>
<dbReference type="OrthoDB" id="8197951at2759"/>
<feature type="region of interest" description="Disordered" evidence="2">
    <location>
        <begin position="278"/>
        <end position="342"/>
    </location>
</feature>
<dbReference type="PROSITE" id="PS50041">
    <property type="entry name" value="C_TYPE_LECTIN_2"/>
    <property type="match status" value="1"/>
</dbReference>
<feature type="region of interest" description="Disordered" evidence="2">
    <location>
        <begin position="718"/>
        <end position="740"/>
    </location>
</feature>
<feature type="compositionally biased region" description="Basic residues" evidence="2">
    <location>
        <begin position="637"/>
        <end position="651"/>
    </location>
</feature>
<feature type="compositionally biased region" description="Low complexity" evidence="2">
    <location>
        <begin position="466"/>
        <end position="482"/>
    </location>
</feature>
<feature type="compositionally biased region" description="Low complexity" evidence="2">
    <location>
        <begin position="388"/>
        <end position="402"/>
    </location>
</feature>
<dbReference type="PANTHER" id="PTHR21407:SF5">
    <property type="entry name" value="HL04814P"/>
    <property type="match status" value="1"/>
</dbReference>
<dbReference type="InterPro" id="IPR001304">
    <property type="entry name" value="C-type_lectin-like"/>
</dbReference>
<feature type="compositionally biased region" description="Polar residues" evidence="2">
    <location>
        <begin position="560"/>
        <end position="577"/>
    </location>
</feature>
<feature type="region of interest" description="Disordered" evidence="2">
    <location>
        <begin position="617"/>
        <end position="692"/>
    </location>
</feature>
<dbReference type="SUPFAM" id="SSF56436">
    <property type="entry name" value="C-type lectin-like"/>
    <property type="match status" value="1"/>
</dbReference>
<gene>
    <name evidence="4" type="ORF">TBRA_LOCUS8717</name>
</gene>
<feature type="compositionally biased region" description="Polar residues" evidence="2">
    <location>
        <begin position="403"/>
        <end position="421"/>
    </location>
</feature>
<dbReference type="InterPro" id="IPR016186">
    <property type="entry name" value="C-type_lectin-like/link_sf"/>
</dbReference>
<name>A0A6H5IM94_9HYME</name>
<dbReference type="Proteomes" id="UP000479190">
    <property type="component" value="Unassembled WGS sequence"/>
</dbReference>
<evidence type="ECO:0000256" key="1">
    <source>
        <dbReference type="ARBA" id="ARBA00023157"/>
    </source>
</evidence>
<sequence length="1500" mass="167288">MELVATQVNESDGPYRNEDVHEWSRIDQDTGMHEKARVETGRWCNNTSDAAQSYGKIIDSRERNTVDGSLVQKARRQVEVFQSQATSGRCFQVVKASQWSSSRATDSGKGFDGALIKANQNNEMNGDFWHPSIADSTTDLEHLSDLCRRLHDEAIESTNKLWSLRGVKITPTSSATTLKTTTNATPKNVKSNSIEDLPSLVLGSADDAFARNSKNRRSLQVNSDRYYPSRNARSDDRRVGSIDERAKFYEDEANDGRDRRAIVNGTRRSQEDQRIFAPIRENDFVKNDPGHPSKFDRSSNGVPKYSNSQENGETTLSSLTNRANSGTQVTTTLTQDLPRKVSNKTVVHLRNAASPTGPDTPPTRCINVTSVRVPKNLDNGVKLSDGGSLSSSSLSSSSSTSSVAENNKENLSIKPSTTNGTKKPVKKVEFCKTEIHFAPDSGKVNIVETDGKPPPTNKYRRKRRNNNGNALNGNAQKNNGNKPLVHFGDTSYERCILNGKLPPTSLSNGRNTSNGLDCNGSNDVDNGISARHDRDEIDNFVKRKSPEKSIAAAALRANGKPTSPTQLTSQEDNNASRTKGAHMTTVNLMMADKEGNNGQSDDKEPLAIRAPSPVQIIRSISPCPPSLHLRSSSPVIVRRRSPSPSPPRRRSPSPVRVISRGTSPISIRRRSSITRSSSHERIERSSSPAYMAPIDRAVSPAHAESHRRTGTTYVQTTTTRTTTPQGSPILVRRRSPSPAAVTRKTVTLKSALRSRSRSPVVVVDDHDRDENVRVTYENVFSDPEDENVIVYENSGHPVRMDYKFSDPKGKLRKRWSSETRASAAKKTVLQFPKVVTTTIKRSLTPSRVKVKTVTESPTTKISSTSKLSRSQESLVKSEKVKVTKEKRGGSRGVSTVREHKVVNTSNGGTLRSKKPVEVVYETAVYNMKNENLTKPKLVKTEIIRGPRLINDLICGNRFKRSADKKASVKTQTVASPTSAIIMQDDKWIDLEKSACSNHYQFKVESAYGGSHCPSTMSFSQCAFDNDDETLIAIDNNGIAYCIDLSDFPSYRKLGCVGMSTFVTFNPYDKNELLIGLSSTNIKVMRLNAINDFCSLTGHTAPATSVSFYKDYCMTSSSKEVIVWMVNCQQIIYNGIYSQGPQQGPPQVHPQGMPSQDSHHQNAHVSMVHTGQVTHPQGLHSQGPLPQGHHPLQGSQPQGNHPQLHPSHKILLFLKDTLCHYLHKIMLAFLDLELHHKRLHIDSYKAQRISRYTRQARRSRAKQSRLLVECVSMKFVLLLACVALACVAVTDAQVRQPTRPGRFLSLPVPQKCANRPKEWNFRGHNYFFSGHVQAHKNQKVDWLDARNICREYCMDLVSMESQEENNMIFKLIQTNDVPYIWTSGRICDFKGCENRPDLEPKSINGWFWSANREKITPTNQTPIGWTFNPWSKTGHKKVRQPDNAEYDINKTNESCLSVLNNVYNDGIAWHDVACYHEKPFVCEDNEELLNYVASTNRGIRL</sequence>
<evidence type="ECO:0000313" key="5">
    <source>
        <dbReference type="Proteomes" id="UP000479190"/>
    </source>
</evidence>
<feature type="region of interest" description="Disordered" evidence="2">
    <location>
        <begin position="444"/>
        <end position="484"/>
    </location>
</feature>
<feature type="region of interest" description="Disordered" evidence="2">
    <location>
        <begin position="504"/>
        <end position="531"/>
    </location>
</feature>
<evidence type="ECO:0000259" key="3">
    <source>
        <dbReference type="PROSITE" id="PS50041"/>
    </source>
</evidence>
<feature type="compositionally biased region" description="Low complexity" evidence="2">
    <location>
        <begin position="652"/>
        <end position="666"/>
    </location>
</feature>
<organism evidence="4 5">
    <name type="scientific">Trichogramma brassicae</name>
    <dbReference type="NCBI Taxonomy" id="86971"/>
    <lineage>
        <taxon>Eukaryota</taxon>
        <taxon>Metazoa</taxon>
        <taxon>Ecdysozoa</taxon>
        <taxon>Arthropoda</taxon>
        <taxon>Hexapoda</taxon>
        <taxon>Insecta</taxon>
        <taxon>Pterygota</taxon>
        <taxon>Neoptera</taxon>
        <taxon>Endopterygota</taxon>
        <taxon>Hymenoptera</taxon>
        <taxon>Apocrita</taxon>
        <taxon>Proctotrupomorpha</taxon>
        <taxon>Chalcidoidea</taxon>
        <taxon>Trichogrammatidae</taxon>
        <taxon>Trichogramma</taxon>
    </lineage>
</organism>
<feature type="region of interest" description="Disordered" evidence="2">
    <location>
        <begin position="556"/>
        <end position="580"/>
    </location>
</feature>
<feature type="compositionally biased region" description="Polar residues" evidence="2">
    <location>
        <begin position="298"/>
        <end position="335"/>
    </location>
</feature>
<evidence type="ECO:0000256" key="2">
    <source>
        <dbReference type="SAM" id="MobiDB-lite"/>
    </source>
</evidence>
<feature type="region of interest" description="Disordered" evidence="2">
    <location>
        <begin position="1140"/>
        <end position="1201"/>
    </location>
</feature>
<dbReference type="Gene3D" id="2.130.10.10">
    <property type="entry name" value="YVTN repeat-like/Quinoprotein amine dehydrogenase"/>
    <property type="match status" value="1"/>
</dbReference>
<dbReference type="InterPro" id="IPR036322">
    <property type="entry name" value="WD40_repeat_dom_sf"/>
</dbReference>
<dbReference type="CDD" id="cd00037">
    <property type="entry name" value="CLECT"/>
    <property type="match status" value="1"/>
</dbReference>
<dbReference type="Gene3D" id="3.10.100.10">
    <property type="entry name" value="Mannose-Binding Protein A, subunit A"/>
    <property type="match status" value="1"/>
</dbReference>
<feature type="region of interest" description="Disordered" evidence="2">
    <location>
        <begin position="376"/>
        <end position="423"/>
    </location>
</feature>
<feature type="compositionally biased region" description="Basic and acidic residues" evidence="2">
    <location>
        <begin position="278"/>
        <end position="297"/>
    </location>
</feature>
<dbReference type="EMBL" id="CADCXV010000831">
    <property type="protein sequence ID" value="CAB0036872.1"/>
    <property type="molecule type" value="Genomic_DNA"/>
</dbReference>
<accession>A0A6H5IM94</accession>
<protein>
    <recommendedName>
        <fullName evidence="3">C-type lectin domain-containing protein</fullName>
    </recommendedName>
</protein>
<keyword evidence="5" id="KW-1185">Reference proteome</keyword>
<dbReference type="SMART" id="SM00034">
    <property type="entry name" value="CLECT"/>
    <property type="match status" value="1"/>
</dbReference>
<dbReference type="InterPro" id="IPR018378">
    <property type="entry name" value="C-type_lectin_CS"/>
</dbReference>
<dbReference type="InterPro" id="IPR015943">
    <property type="entry name" value="WD40/YVTN_repeat-like_dom_sf"/>
</dbReference>